<dbReference type="EMBL" id="CP003653">
    <property type="protein sequence ID" value="AFZ33808.1"/>
    <property type="molecule type" value="Genomic_DNA"/>
</dbReference>
<keyword evidence="3" id="KW-0472">Membrane</keyword>
<dbReference type="eggNOG" id="COG2197">
    <property type="taxonomic scope" value="Bacteria"/>
</dbReference>
<dbReference type="Pfam" id="PF00072">
    <property type="entry name" value="Response_reg"/>
    <property type="match status" value="1"/>
</dbReference>
<evidence type="ECO:0000313" key="6">
    <source>
        <dbReference type="Proteomes" id="UP000010473"/>
    </source>
</evidence>
<keyword evidence="3" id="KW-1133">Transmembrane helix</keyword>
<reference evidence="6" key="1">
    <citation type="journal article" date="2013" name="Proc. Natl. Acad. Sci. U.S.A.">
        <title>Improving the coverage of the cyanobacterial phylum using diversity-driven genome sequencing.</title>
        <authorList>
            <person name="Shih P.M."/>
            <person name="Wu D."/>
            <person name="Latifi A."/>
            <person name="Axen S.D."/>
            <person name="Fewer D.P."/>
            <person name="Talla E."/>
            <person name="Calteau A."/>
            <person name="Cai F."/>
            <person name="Tandeau de Marsac N."/>
            <person name="Rippka R."/>
            <person name="Herdman M."/>
            <person name="Sivonen K."/>
            <person name="Coursin T."/>
            <person name="Laurent T."/>
            <person name="Goodwin L."/>
            <person name="Nolan M."/>
            <person name="Davenport K.W."/>
            <person name="Han C.S."/>
            <person name="Rubin E.M."/>
            <person name="Eisen J.A."/>
            <person name="Woyke T."/>
            <person name="Gugger M."/>
            <person name="Kerfeld C.A."/>
        </authorList>
    </citation>
    <scope>NUCLEOTIDE SEQUENCE [LARGE SCALE GENOMIC DNA]</scope>
    <source>
        <strain evidence="6">ATCC 29371 / PCC 7437</strain>
    </source>
</reference>
<dbReference type="PANTHER" id="PTHR43214">
    <property type="entry name" value="TWO-COMPONENT RESPONSE REGULATOR"/>
    <property type="match status" value="1"/>
</dbReference>
<sequence>MKPQLIIFHLTNLLPNFISLLINICLNPMINILIVANQKSVDHYWQVTLNAESDLQVVGFANNGKTALEKIAQLQPDIVLIDLKIPQLDGIKTTQIIRDHFPQTKTIVFSNNGDHSELYSSISAGAKGYLLKNTPSNEIAHTIRYVNKGYFQLAPGLLEQLLTQLTTNSSYHDFITLEKQVRWHFYQLETIIKAEPKQLIDNTLNQIREQLISTLDLKLYSLKNKQGETIQILKKLQEKIYILSLVQILIILVWIGYSLMFLK</sequence>
<dbReference type="AlphaFoldDB" id="K9XMS6"/>
<evidence type="ECO:0000256" key="3">
    <source>
        <dbReference type="SAM" id="Phobius"/>
    </source>
</evidence>
<dbReference type="GO" id="GO:0003677">
    <property type="term" value="F:DNA binding"/>
    <property type="evidence" value="ECO:0007669"/>
    <property type="project" value="UniProtKB-KW"/>
</dbReference>
<organism evidence="5 6">
    <name type="scientific">Stanieria cyanosphaera (strain ATCC 29371 / PCC 7437)</name>
    <dbReference type="NCBI Taxonomy" id="111780"/>
    <lineage>
        <taxon>Bacteria</taxon>
        <taxon>Bacillati</taxon>
        <taxon>Cyanobacteriota</taxon>
        <taxon>Cyanophyceae</taxon>
        <taxon>Pleurocapsales</taxon>
        <taxon>Dermocarpellaceae</taxon>
        <taxon>Stanieria</taxon>
    </lineage>
</organism>
<dbReference type="Gene3D" id="3.40.50.2300">
    <property type="match status" value="1"/>
</dbReference>
<name>K9XMS6_STAC7</name>
<evidence type="ECO:0000259" key="4">
    <source>
        <dbReference type="PROSITE" id="PS50110"/>
    </source>
</evidence>
<dbReference type="InterPro" id="IPR058245">
    <property type="entry name" value="NreC/VraR/RcsB-like_REC"/>
</dbReference>
<feature type="transmembrane region" description="Helical" evidence="3">
    <location>
        <begin position="240"/>
        <end position="262"/>
    </location>
</feature>
<keyword evidence="1" id="KW-0238">DNA-binding</keyword>
<dbReference type="GO" id="GO:0000160">
    <property type="term" value="P:phosphorelay signal transduction system"/>
    <property type="evidence" value="ECO:0007669"/>
    <property type="project" value="InterPro"/>
</dbReference>
<keyword evidence="3" id="KW-0812">Transmembrane</keyword>
<evidence type="ECO:0000313" key="5">
    <source>
        <dbReference type="EMBL" id="AFZ33808.1"/>
    </source>
</evidence>
<keyword evidence="6" id="KW-1185">Reference proteome</keyword>
<dbReference type="KEGG" id="scs:Sta7437_0190"/>
<dbReference type="Proteomes" id="UP000010473">
    <property type="component" value="Chromosome"/>
</dbReference>
<feature type="modified residue" description="4-aspartylphosphate" evidence="2">
    <location>
        <position position="82"/>
    </location>
</feature>
<dbReference type="HOGENOM" id="CLU_000445_90_1_3"/>
<dbReference type="InterPro" id="IPR039420">
    <property type="entry name" value="WalR-like"/>
</dbReference>
<protein>
    <submittedName>
        <fullName evidence="5">Response regulator receiver protein</fullName>
    </submittedName>
</protein>
<feature type="transmembrane region" description="Helical" evidence="3">
    <location>
        <begin position="6"/>
        <end position="26"/>
    </location>
</feature>
<dbReference type="InterPro" id="IPR011006">
    <property type="entry name" value="CheY-like_superfamily"/>
</dbReference>
<keyword evidence="2" id="KW-0597">Phosphoprotein</keyword>
<dbReference type="SMART" id="SM00448">
    <property type="entry name" value="REC"/>
    <property type="match status" value="1"/>
</dbReference>
<gene>
    <name evidence="5" type="ordered locus">Sta7437_0190</name>
</gene>
<accession>K9XMS6</accession>
<evidence type="ECO:0000256" key="1">
    <source>
        <dbReference type="ARBA" id="ARBA00023125"/>
    </source>
</evidence>
<feature type="domain" description="Response regulatory" evidence="4">
    <location>
        <begin position="31"/>
        <end position="147"/>
    </location>
</feature>
<evidence type="ECO:0000256" key="2">
    <source>
        <dbReference type="PROSITE-ProRule" id="PRU00169"/>
    </source>
</evidence>
<dbReference type="PROSITE" id="PS50110">
    <property type="entry name" value="RESPONSE_REGULATORY"/>
    <property type="match status" value="1"/>
</dbReference>
<proteinExistence type="predicted"/>
<dbReference type="STRING" id="111780.Sta7437_0190"/>
<dbReference type="CDD" id="cd17535">
    <property type="entry name" value="REC_NarL-like"/>
    <property type="match status" value="1"/>
</dbReference>
<dbReference type="SUPFAM" id="SSF52172">
    <property type="entry name" value="CheY-like"/>
    <property type="match status" value="1"/>
</dbReference>
<dbReference type="InterPro" id="IPR001789">
    <property type="entry name" value="Sig_transdc_resp-reg_receiver"/>
</dbReference>
<dbReference type="PANTHER" id="PTHR43214:SF43">
    <property type="entry name" value="TWO-COMPONENT RESPONSE REGULATOR"/>
    <property type="match status" value="1"/>
</dbReference>